<dbReference type="RefSeq" id="XP_016450529.2">
    <property type="nucleotide sequence ID" value="XM_016595043.2"/>
</dbReference>
<keyword evidence="1" id="KW-1185">Reference proteome</keyword>
<evidence type="ECO:0000313" key="1">
    <source>
        <dbReference type="Proteomes" id="UP000790787"/>
    </source>
</evidence>
<dbReference type="OMA" id="THVWQWK"/>
<dbReference type="AlphaFoldDB" id="A0A1S3YEF8"/>
<protein>
    <submittedName>
        <fullName evidence="2">Uncharacterized protein LOC107775319</fullName>
    </submittedName>
</protein>
<dbReference type="STRING" id="4097.A0A1S3YEF8"/>
<dbReference type="PANTHER" id="PTHR33321:SF22">
    <property type="entry name" value="NTPRP27"/>
    <property type="match status" value="1"/>
</dbReference>
<proteinExistence type="predicted"/>
<dbReference type="InterPro" id="IPR007541">
    <property type="entry name" value="Uncharacterised_BSP"/>
</dbReference>
<dbReference type="PaxDb" id="4097-A0A1S3YEF8"/>
<organism evidence="1 2">
    <name type="scientific">Nicotiana tabacum</name>
    <name type="common">Common tobacco</name>
    <dbReference type="NCBI Taxonomy" id="4097"/>
    <lineage>
        <taxon>Eukaryota</taxon>
        <taxon>Viridiplantae</taxon>
        <taxon>Streptophyta</taxon>
        <taxon>Embryophyta</taxon>
        <taxon>Tracheophyta</taxon>
        <taxon>Spermatophyta</taxon>
        <taxon>Magnoliopsida</taxon>
        <taxon>eudicotyledons</taxon>
        <taxon>Gunneridae</taxon>
        <taxon>Pentapetalae</taxon>
        <taxon>asterids</taxon>
        <taxon>lamiids</taxon>
        <taxon>Solanales</taxon>
        <taxon>Solanaceae</taxon>
        <taxon>Nicotianoideae</taxon>
        <taxon>Nicotianeae</taxon>
        <taxon>Nicotiana</taxon>
    </lineage>
</organism>
<gene>
    <name evidence="2" type="primary">LOC107775319</name>
</gene>
<reference evidence="1" key="1">
    <citation type="journal article" date="2014" name="Nat. Commun.">
        <title>The tobacco genome sequence and its comparison with those of tomato and potato.</title>
        <authorList>
            <person name="Sierro N."/>
            <person name="Battey J.N."/>
            <person name="Ouadi S."/>
            <person name="Bakaher N."/>
            <person name="Bovet L."/>
            <person name="Willig A."/>
            <person name="Goepfert S."/>
            <person name="Peitsch M.C."/>
            <person name="Ivanov N.V."/>
        </authorList>
    </citation>
    <scope>NUCLEOTIDE SEQUENCE [LARGE SCALE GENOMIC DNA]</scope>
</reference>
<dbReference type="Pfam" id="PF04450">
    <property type="entry name" value="BSP"/>
    <property type="match status" value="1"/>
</dbReference>
<dbReference type="KEGG" id="nta:107775319"/>
<evidence type="ECO:0000313" key="2">
    <source>
        <dbReference type="RefSeq" id="XP_016450529.2"/>
    </source>
</evidence>
<name>A0A1S3YEF8_TOBAC</name>
<dbReference type="OrthoDB" id="891726at2759"/>
<sequence>MAMTYFLSSLLFLAIINGIHAVNYSVTIKTASGARFDRDIGGQYTLQTLDSATNFICNDILKINCPINRKDVQHISIFVADDMDGDDVAYQDNNEIQVNSRYIEGYSGDVKREITGVLYHEMTHVWQWKGNGQATQGLVEGVADYVRLKAGFAPSHWVMSGQGSSWDQGYDVTARFLDYCNSLKDGFVVELNKKMRDAYSDSYFCDMLGKSVDQLWEDYKATFTY</sequence>
<dbReference type="GeneID" id="107775319"/>
<dbReference type="RefSeq" id="XP_016450529.1">
    <property type="nucleotide sequence ID" value="XM_016595043.1"/>
</dbReference>
<dbReference type="PANTHER" id="PTHR33321">
    <property type="match status" value="1"/>
</dbReference>
<accession>A0A1S3YEF8</accession>
<dbReference type="Proteomes" id="UP000790787">
    <property type="component" value="Chromosome 18"/>
</dbReference>
<reference evidence="2" key="2">
    <citation type="submission" date="2025-08" db="UniProtKB">
        <authorList>
            <consortium name="RefSeq"/>
        </authorList>
    </citation>
    <scope>IDENTIFICATION</scope>
    <source>
        <tissue evidence="2">Leaf</tissue>
    </source>
</reference>